<keyword evidence="2" id="KW-1185">Reference proteome</keyword>
<accession>A0A401RXR3</accession>
<evidence type="ECO:0000313" key="2">
    <source>
        <dbReference type="Proteomes" id="UP000287033"/>
    </source>
</evidence>
<dbReference type="AlphaFoldDB" id="A0A401RXR3"/>
<organism evidence="1 2">
    <name type="scientific">Chiloscyllium punctatum</name>
    <name type="common">Brownbanded bambooshark</name>
    <name type="synonym">Hemiscyllium punctatum</name>
    <dbReference type="NCBI Taxonomy" id="137246"/>
    <lineage>
        <taxon>Eukaryota</taxon>
        <taxon>Metazoa</taxon>
        <taxon>Chordata</taxon>
        <taxon>Craniata</taxon>
        <taxon>Vertebrata</taxon>
        <taxon>Chondrichthyes</taxon>
        <taxon>Elasmobranchii</taxon>
        <taxon>Galeomorphii</taxon>
        <taxon>Galeoidea</taxon>
        <taxon>Orectolobiformes</taxon>
        <taxon>Hemiscylliidae</taxon>
        <taxon>Chiloscyllium</taxon>
    </lineage>
</organism>
<proteinExistence type="predicted"/>
<evidence type="ECO:0000313" key="1">
    <source>
        <dbReference type="EMBL" id="GCC22954.1"/>
    </source>
</evidence>
<dbReference type="Proteomes" id="UP000287033">
    <property type="component" value="Unassembled WGS sequence"/>
</dbReference>
<name>A0A401RXR3_CHIPU</name>
<reference evidence="1 2" key="1">
    <citation type="journal article" date="2018" name="Nat. Ecol. Evol.">
        <title>Shark genomes provide insights into elasmobranch evolution and the origin of vertebrates.</title>
        <authorList>
            <person name="Hara Y"/>
            <person name="Yamaguchi K"/>
            <person name="Onimaru K"/>
            <person name="Kadota M"/>
            <person name="Koyanagi M"/>
            <person name="Keeley SD"/>
            <person name="Tatsumi K"/>
            <person name="Tanaka K"/>
            <person name="Motone F"/>
            <person name="Kageyama Y"/>
            <person name="Nozu R"/>
            <person name="Adachi N"/>
            <person name="Nishimura O"/>
            <person name="Nakagawa R"/>
            <person name="Tanegashima C"/>
            <person name="Kiyatake I"/>
            <person name="Matsumoto R"/>
            <person name="Murakumo K"/>
            <person name="Nishida K"/>
            <person name="Terakita A"/>
            <person name="Kuratani S"/>
            <person name="Sato K"/>
            <person name="Hyodo S Kuraku.S."/>
        </authorList>
    </citation>
    <scope>NUCLEOTIDE SEQUENCE [LARGE SCALE GENOMIC DNA]</scope>
</reference>
<sequence>MARTGGIREYQRTAFVTGSGPDRVGPGSAWHLLCKSGYGSNNIILIQISPSVLNGDGSTDASVIQPSEM</sequence>
<gene>
    <name evidence="1" type="ORF">chiPu_0001345</name>
</gene>
<comment type="caution">
    <text evidence="1">The sequence shown here is derived from an EMBL/GenBank/DDBJ whole genome shotgun (WGS) entry which is preliminary data.</text>
</comment>
<protein>
    <submittedName>
        <fullName evidence="1">Uncharacterized protein</fullName>
    </submittedName>
</protein>
<dbReference type="EMBL" id="BEZZ01000020">
    <property type="protein sequence ID" value="GCC22954.1"/>
    <property type="molecule type" value="Genomic_DNA"/>
</dbReference>